<dbReference type="OrthoDB" id="10015728at2759"/>
<dbReference type="InterPro" id="IPR056072">
    <property type="entry name" value="SNTX_MACPF/CDC-like_dom"/>
</dbReference>
<dbReference type="Pfam" id="PF24676">
    <property type="entry name" value="DUF7656"/>
    <property type="match status" value="2"/>
</dbReference>
<reference evidence="4" key="1">
    <citation type="submission" date="2021-06" db="EMBL/GenBank/DDBJ databases">
        <authorList>
            <person name="Hodson N. C."/>
            <person name="Mongue J. A."/>
            <person name="Jaron S. K."/>
        </authorList>
    </citation>
    <scope>NUCLEOTIDE SEQUENCE</scope>
</reference>
<evidence type="ECO:0000259" key="3">
    <source>
        <dbReference type="Pfam" id="PF24676"/>
    </source>
</evidence>
<evidence type="ECO:0000256" key="1">
    <source>
        <dbReference type="SAM" id="SignalP"/>
    </source>
</evidence>
<feature type="domain" description="SNTX MACPF/CDC-like" evidence="2">
    <location>
        <begin position="41"/>
        <end position="302"/>
    </location>
</feature>
<protein>
    <submittedName>
        <fullName evidence="4">Uncharacterized protein</fullName>
    </submittedName>
</protein>
<dbReference type="EMBL" id="CAJVCH010101409">
    <property type="protein sequence ID" value="CAG7723662.1"/>
    <property type="molecule type" value="Genomic_DNA"/>
</dbReference>
<proteinExistence type="predicted"/>
<sequence>MRVVNMAHFWVSFVTLLLSINYKNACLAAQSEAEAQIVLEVPAMGRMAQLGEFYDATDDTFLNQLIFSRRVPEGANLITTVDNPSTETKFQVVEGMIQKLTFLGIAASIAVTLKTGGFNIDVKGAASYVKDEKHSEKFVEGFLVHKTETSRDSVDLFYEGIRPYVDVNVLMETTSTHVVTGIYNGADVAARFTDKNQLDQDRQDIKGHLEIAFSMQNIQVSGSATVNITDGEFTNSSSYELKVSGDVPMDTIPRNAYEVIEFIKTIPTLLEDINSGKGKPIRYVLTPLHELQKVYKMDYMKAKVVEAIDEAILNEILETFEAIGKTRQKLNDIQDLFDKYVHSCMTPSIKKSLDELSNFFDATAGQFTADIRNGLVAVRNNTREMGDLQVIINEYNTHENASAKVNIRLEHEFEDGKRKIQFFEAFMKHMEPEQYMTESTYEADLIKTDDHVFYVLFYNLTLVDQDIEAWEDGTYLFFNQLKRIWSKLKVVDCDFALQNATCKSLTKTKIYSFISNRKVSSDVLLDYGKYQRYDTLRIPAIQIINHDKIYELGNMFNVSTGSFIEASLLNRKNTLKTETTYPAKKIKCEIFHHTNQSMLEALSIPPEKHIPLLLQNEILNGTGLILNVEQEHTKERLNLICVCTSKKEWINIASISKTFFDSIDLLSLVDRKEASHFIQATEYILNGVVSLEIPKSDGAADLLRRKLDVIKSAIEVTHEGGDIFTNPGFVGITIRMFTDLQNREILEVTSLADILNKFFELQKSIENHESRSPVYTLYPIPTMQTQYGLITEPRYVNNRAIFLNFLQFAGHFDNFVPLVYNISNATSSFSPYLECIPKVTMDQIQNYEKTSRDYLNSSKVTLDRAFRQFKEKDDPSLLNQPLEELSNVTTEGERALTKLIEIKQVYKEKKTFYDIWLKNKETFSGAYITGKDQIVKAIEASDNKLVYLLFFQLAWMKDFQEIWIENMSTFFSLFVKTNHTGFAVDCEFFECGVGQPVIQEYDHRKLSCPDVVLRIKNQEKGNETAEGRLEQDLKDHIGTQEISFISLHKQVQATKASMETYKTSTYAKINKMIEELKNSEGSPPPVNAIYTIYPYQNYPNQVWNGTCWKDISSTIPGVYGQAMQRINC</sequence>
<accession>A0A8J2NRY2</accession>
<feature type="domain" description="DUF7656" evidence="3">
    <location>
        <begin position="926"/>
        <end position="1013"/>
    </location>
</feature>
<dbReference type="Proteomes" id="UP000708208">
    <property type="component" value="Unassembled WGS sequence"/>
</dbReference>
<comment type="caution">
    <text evidence="4">The sequence shown here is derived from an EMBL/GenBank/DDBJ whole genome shotgun (WGS) entry which is preliminary data.</text>
</comment>
<organism evidence="4 5">
    <name type="scientific">Allacma fusca</name>
    <dbReference type="NCBI Taxonomy" id="39272"/>
    <lineage>
        <taxon>Eukaryota</taxon>
        <taxon>Metazoa</taxon>
        <taxon>Ecdysozoa</taxon>
        <taxon>Arthropoda</taxon>
        <taxon>Hexapoda</taxon>
        <taxon>Collembola</taxon>
        <taxon>Symphypleona</taxon>
        <taxon>Sminthuridae</taxon>
        <taxon>Allacma</taxon>
    </lineage>
</organism>
<evidence type="ECO:0000259" key="2">
    <source>
        <dbReference type="Pfam" id="PF24674"/>
    </source>
</evidence>
<gene>
    <name evidence="4" type="ORF">AFUS01_LOCUS12735</name>
</gene>
<dbReference type="InterPro" id="IPR052090">
    <property type="entry name" value="Cytolytic_pore-forming_toxin"/>
</dbReference>
<keyword evidence="5" id="KW-1185">Reference proteome</keyword>
<dbReference type="PANTHER" id="PTHR31594:SF14">
    <property type="entry name" value="FIBRONECTIN TYPE-III DOMAIN-CONTAINING PROTEIN"/>
    <property type="match status" value="1"/>
</dbReference>
<dbReference type="InterPro" id="IPR056073">
    <property type="entry name" value="DUF7656"/>
</dbReference>
<evidence type="ECO:0000313" key="4">
    <source>
        <dbReference type="EMBL" id="CAG7723662.1"/>
    </source>
</evidence>
<feature type="signal peptide" evidence="1">
    <location>
        <begin position="1"/>
        <end position="28"/>
    </location>
</feature>
<feature type="chain" id="PRO_5035237387" evidence="1">
    <location>
        <begin position="29"/>
        <end position="1128"/>
    </location>
</feature>
<keyword evidence="1" id="KW-0732">Signal</keyword>
<feature type="domain" description="DUF7656" evidence="3">
    <location>
        <begin position="438"/>
        <end position="527"/>
    </location>
</feature>
<dbReference type="PANTHER" id="PTHR31594">
    <property type="entry name" value="AIG1-TYPE G DOMAIN-CONTAINING PROTEIN"/>
    <property type="match status" value="1"/>
</dbReference>
<dbReference type="AlphaFoldDB" id="A0A8J2NRY2"/>
<name>A0A8J2NRY2_9HEXA</name>
<dbReference type="Pfam" id="PF24674">
    <property type="entry name" value="MACPF_SNTX"/>
    <property type="match status" value="1"/>
</dbReference>
<evidence type="ECO:0000313" key="5">
    <source>
        <dbReference type="Proteomes" id="UP000708208"/>
    </source>
</evidence>